<accession>A0A7C3IXG8</accession>
<dbReference type="Gene3D" id="3.10.310.30">
    <property type="match status" value="1"/>
</dbReference>
<evidence type="ECO:0000259" key="1">
    <source>
        <dbReference type="Pfam" id="PF01368"/>
    </source>
</evidence>
<dbReference type="InterPro" id="IPR051673">
    <property type="entry name" value="SSDNA_exonuclease_RecJ"/>
</dbReference>
<name>A0A7C3IXG8_9CREN</name>
<dbReference type="Pfam" id="PF02272">
    <property type="entry name" value="DHHA1"/>
    <property type="match status" value="1"/>
</dbReference>
<reference evidence="4" key="1">
    <citation type="journal article" date="2020" name="mSystems">
        <title>Genome- and Community-Level Interaction Insights into Carbon Utilization and Element Cycling Functions of Hydrothermarchaeota in Hydrothermal Sediment.</title>
        <authorList>
            <person name="Zhou Z."/>
            <person name="Liu Y."/>
            <person name="Xu W."/>
            <person name="Pan J."/>
            <person name="Luo Z.H."/>
            <person name="Li M."/>
        </authorList>
    </citation>
    <scope>NUCLEOTIDE SEQUENCE [LARGE SCALE GENOMIC DNA]</scope>
    <source>
        <strain evidence="4">SpSt-468</strain>
    </source>
</reference>
<organism evidence="4">
    <name type="scientific">Candidatus Methanomethylicus mesodigestus</name>
    <dbReference type="NCBI Taxonomy" id="1867258"/>
    <lineage>
        <taxon>Archaea</taxon>
        <taxon>Thermoproteota</taxon>
        <taxon>Methanosuratincolia</taxon>
        <taxon>Candidatus Methanomethylicales</taxon>
        <taxon>Candidatus Methanomethylicaceae</taxon>
        <taxon>Candidatus Methanomethylicus</taxon>
    </lineage>
</organism>
<dbReference type="GO" id="GO:0003676">
    <property type="term" value="F:nucleic acid binding"/>
    <property type="evidence" value="ECO:0007669"/>
    <property type="project" value="InterPro"/>
</dbReference>
<dbReference type="Pfam" id="PF21763">
    <property type="entry name" value="DHH_CID"/>
    <property type="match status" value="1"/>
</dbReference>
<dbReference type="Pfam" id="PF01368">
    <property type="entry name" value="DHH"/>
    <property type="match status" value="1"/>
</dbReference>
<feature type="domain" description="DDH" evidence="1">
    <location>
        <begin position="31"/>
        <end position="157"/>
    </location>
</feature>
<dbReference type="InterPro" id="IPR001667">
    <property type="entry name" value="DDH_dom"/>
</dbReference>
<gene>
    <name evidence="4" type="ORF">ENS19_05025</name>
</gene>
<feature type="domain" description="DHH-CID" evidence="3">
    <location>
        <begin position="201"/>
        <end position="285"/>
    </location>
</feature>
<comment type="caution">
    <text evidence="4">The sequence shown here is derived from an EMBL/GenBank/DDBJ whole genome shotgun (WGS) entry which is preliminary data.</text>
</comment>
<proteinExistence type="predicted"/>
<dbReference type="InterPro" id="IPR038763">
    <property type="entry name" value="DHH_sf"/>
</dbReference>
<dbReference type="InterPro" id="IPR003156">
    <property type="entry name" value="DHHA1_dom"/>
</dbReference>
<evidence type="ECO:0000259" key="2">
    <source>
        <dbReference type="Pfam" id="PF02272"/>
    </source>
</evidence>
<dbReference type="Gene3D" id="3.90.1640.30">
    <property type="match status" value="1"/>
</dbReference>
<evidence type="ECO:0000313" key="4">
    <source>
        <dbReference type="EMBL" id="HFK20630.1"/>
    </source>
</evidence>
<dbReference type="SUPFAM" id="SSF64182">
    <property type="entry name" value="DHH phosphoesterases"/>
    <property type="match status" value="1"/>
</dbReference>
<sequence length="479" mass="50886">MPLTGGSFHDLESRASAVANELLSIKPEESVLIISHLDADGLAAGSILLSALVRSGAQPHLRIVKQLEGEVIKEISAMKPKYAVFTDMGSGQKSLLKDLTETKPIVVDHHQPEKSDIDLLEVNPHLSGFDGSNDLSAAGTAYLVAKKMAESNSDLSTLAIVGALGDIQDKGERGAFVGINSIIAEEAVKMGLMTVKKGLRLYGFESRPLVKCMEYTIEPFLPGLSGDEGACYKLLKGIGIDPRRQDGSWKSVSDLTKDELRTVINGMIKYMISQGMTSREAESIVGAVYVLNNELPETPLRDAREFASSINACGRLGKFGLGVSICLGDRGNALSELKEILQDYRKAISGYLKWLQSSGEAVRVLPNVQAILGGSVVDEKMIGTLASIAYSSKQFTTEKPIIAFAKASKGVKVSGRATPDLVRRGLNLGAVMKEASEKLGGSGGGHNIAAGAQIPDGKEAEFLSIADALVSKTVSGVRL</sequence>
<dbReference type="PANTHER" id="PTHR30255:SF2">
    <property type="entry name" value="SINGLE-STRANDED-DNA-SPECIFIC EXONUCLEASE RECJ"/>
    <property type="match status" value="1"/>
</dbReference>
<feature type="domain" description="DHHA1" evidence="2">
    <location>
        <begin position="377"/>
        <end position="471"/>
    </location>
</feature>
<dbReference type="InterPro" id="IPR048515">
    <property type="entry name" value="DHH_CID"/>
</dbReference>
<dbReference type="GO" id="GO:0004527">
    <property type="term" value="F:exonuclease activity"/>
    <property type="evidence" value="ECO:0007669"/>
    <property type="project" value="UniProtKB-KW"/>
</dbReference>
<evidence type="ECO:0000259" key="3">
    <source>
        <dbReference type="Pfam" id="PF21763"/>
    </source>
</evidence>
<protein>
    <submittedName>
        <fullName evidence="4">DHH family phosphoesterase</fullName>
    </submittedName>
</protein>
<dbReference type="PANTHER" id="PTHR30255">
    <property type="entry name" value="SINGLE-STRANDED-DNA-SPECIFIC EXONUCLEASE RECJ"/>
    <property type="match status" value="1"/>
</dbReference>
<dbReference type="AlphaFoldDB" id="A0A7C3IXG8"/>
<dbReference type="EMBL" id="DSTX01000008">
    <property type="protein sequence ID" value="HFK20630.1"/>
    <property type="molecule type" value="Genomic_DNA"/>
</dbReference>